<dbReference type="GO" id="GO:0046872">
    <property type="term" value="F:metal ion binding"/>
    <property type="evidence" value="ECO:0007669"/>
    <property type="project" value="UniProtKB-KW"/>
</dbReference>
<evidence type="ECO:0000256" key="6">
    <source>
        <dbReference type="ARBA" id="ARBA00022801"/>
    </source>
</evidence>
<keyword evidence="9" id="KW-0805">Transcription regulation</keyword>
<feature type="region of interest" description="Disordered" evidence="13">
    <location>
        <begin position="579"/>
        <end position="598"/>
    </location>
</feature>
<feature type="compositionally biased region" description="Low complexity" evidence="13">
    <location>
        <begin position="644"/>
        <end position="655"/>
    </location>
</feature>
<evidence type="ECO:0000259" key="14">
    <source>
        <dbReference type="Pfam" id="PF00850"/>
    </source>
</evidence>
<evidence type="ECO:0000256" key="1">
    <source>
        <dbReference type="ARBA" id="ARBA00004123"/>
    </source>
</evidence>
<dbReference type="FunFam" id="3.40.800.20:FF:000002">
    <property type="entry name" value="Histone deacetylase"/>
    <property type="match status" value="1"/>
</dbReference>
<dbReference type="EC" id="3.5.1.98" evidence="3"/>
<dbReference type="InterPro" id="IPR023696">
    <property type="entry name" value="Ureohydrolase_dom_sf"/>
</dbReference>
<evidence type="ECO:0000256" key="2">
    <source>
        <dbReference type="ARBA" id="ARBA00007738"/>
    </source>
</evidence>
<keyword evidence="6" id="KW-0378">Hydrolase</keyword>
<dbReference type="InterPro" id="IPR023801">
    <property type="entry name" value="His_deacetylse_dom"/>
</dbReference>
<evidence type="ECO:0000256" key="8">
    <source>
        <dbReference type="ARBA" id="ARBA00022853"/>
    </source>
</evidence>
<keyword evidence="10" id="KW-0804">Transcription</keyword>
<proteinExistence type="evidence at transcript level"/>
<dbReference type="PANTHER" id="PTHR10625">
    <property type="entry name" value="HISTONE DEACETYLASE HDAC1-RELATED"/>
    <property type="match status" value="1"/>
</dbReference>
<comment type="similarity">
    <text evidence="2">Belongs to the histone deacetylase family. HD type 2 subfamily.</text>
</comment>
<dbReference type="Gene3D" id="3.40.800.20">
    <property type="entry name" value="Histone deacetylase domain"/>
    <property type="match status" value="1"/>
</dbReference>
<keyword evidence="5" id="KW-0479">Metal-binding</keyword>
<feature type="region of interest" description="Disordered" evidence="13">
    <location>
        <begin position="604"/>
        <end position="655"/>
    </location>
</feature>
<dbReference type="AlphaFoldDB" id="A0A1P8KZZ0"/>
<dbReference type="SUPFAM" id="SSF52768">
    <property type="entry name" value="Arginase/deacetylase"/>
    <property type="match status" value="1"/>
</dbReference>
<gene>
    <name evidence="15" type="primary">Hdac4</name>
</gene>
<evidence type="ECO:0000256" key="9">
    <source>
        <dbReference type="ARBA" id="ARBA00023015"/>
    </source>
</evidence>
<evidence type="ECO:0000256" key="11">
    <source>
        <dbReference type="ARBA" id="ARBA00023242"/>
    </source>
</evidence>
<keyword evidence="11" id="KW-0539">Nucleus</keyword>
<evidence type="ECO:0000256" key="13">
    <source>
        <dbReference type="SAM" id="MobiDB-lite"/>
    </source>
</evidence>
<evidence type="ECO:0000256" key="4">
    <source>
        <dbReference type="ARBA" id="ARBA00022491"/>
    </source>
</evidence>
<dbReference type="Pfam" id="PF00850">
    <property type="entry name" value="Hist_deacetyl"/>
    <property type="match status" value="1"/>
</dbReference>
<dbReference type="PANTHER" id="PTHR10625:SF5">
    <property type="entry name" value="HISTONE DEACETYLASE"/>
    <property type="match status" value="1"/>
</dbReference>
<feature type="region of interest" description="Disordered" evidence="13">
    <location>
        <begin position="1"/>
        <end position="31"/>
    </location>
</feature>
<organism evidence="15">
    <name type="scientific">Hydractinia echinata</name>
    <name type="common">Snail fur</name>
    <name type="synonym">Hermit crab hydroid</name>
    <dbReference type="NCBI Taxonomy" id="3283270"/>
    <lineage>
        <taxon>Eukaryota</taxon>
        <taxon>Metazoa</taxon>
        <taxon>Cnidaria</taxon>
        <taxon>Anthozoa</taxon>
        <taxon>Octocorallia</taxon>
        <taxon>Malacalcyonacea</taxon>
        <taxon>Cladiellidae</taxon>
        <taxon>Klyxum</taxon>
    </lineage>
</organism>
<feature type="region of interest" description="Disordered" evidence="13">
    <location>
        <begin position="211"/>
        <end position="238"/>
    </location>
</feature>
<sequence>MSASTAPNSSTTETSSSSSPSDANFTEKLAKLRRQQEEQYFKLTQQYKEQQDVLKQQQQQELKQYYQRQMILNPNHKIPPPTKEMLAQSNYRSYHMEAPRKHELGPEDKNISMLEGSTAPPNSSNALSALVRDRVRKKALDNINKKSAFEHIDAQALTTHRQDEFNRWVYESRPYGNDEDGPYILRKATSEPNLKGRNTLKHRVRYKPCVDHHPLMPTNNHPRHSYSPGDSRHPDMTSERREAISPPYKRDAIEGKVFHKGPRGGVPPLFQSPSLPNINLGSGRSQVHFPTSMSLGTYSTGSTPDLKAPLHPGHPKYLDMLKTQYATNHRYLQHIMLEHRHDPKDIDLFHQRYLSKTDDHRLSDEERVKQLLESQNRLYLHLVDLFKLSPPYTGLSKSFSKLHSIENVPPPSSLIQSRSHDSLHSIKSPPQKDVYYKDDYLLQPHGLHTQSRFRFNRDPYPVGNDLHMQDHQAARLRLKEHLRDKHEASSSTMKSMSLDSHFRRLERDHKIQEETPEDVEKEERKHISPGPIEEETFIYRTSELANKRSGESASHSSMYGSGSRLNNIANKLHGSASRLYGSNPSLHGSDHRLHNSNPHLYNSDQRIHRSNPRLHGSDTRIHTSDPRLHGSDSRLHGSESRIVSSTYTTSENESSLKSTKDMTGLVYDTIMLKHQCTCGGSYPLHPECSGRLQSIWARLQETGVANICERIRPRKATLAELQTVHSEQHALLFGGGRSRDGAQNLRCFSTLACGGIGVDADTIWNDTHTSNAARMAAGCVIELAFKVASGDLKNGFAIVRPPGHHAETHQAMGFCYFNSIAIAAKLLRLKMAVERVLILDWDIHHGNGTQQMFYDDDRVLYMSMHRHDDGTFFPGTGKPEECGAGIGVGCNINIPFCGGLEPTYGDKEYLAAFRTIVLPVVKEYKPDIILVSAGFDAADGHSPQLGGYTVTAACYAYMTKQLMEFANGKLVLALEGGYALQSLCDAAENCVRTLQGGPAAELSEETKQTKPHDNAVKSLEKVIDIQAKYWPSIKRLAAQVGSSLNGAKKMEKEEADTVNALASLSMQVVQNGSSEKPTKPTEREEPMDEN</sequence>
<protein>
    <recommendedName>
        <fullName evidence="3">histone deacetylase</fullName>
        <ecNumber evidence="3">3.5.1.98</ecNumber>
    </recommendedName>
</protein>
<evidence type="ECO:0000256" key="5">
    <source>
        <dbReference type="ARBA" id="ARBA00022723"/>
    </source>
</evidence>
<feature type="domain" description="Histone deacetylase" evidence="14">
    <location>
        <begin position="685"/>
        <end position="994"/>
    </location>
</feature>
<evidence type="ECO:0000313" key="15">
    <source>
        <dbReference type="EMBL" id="APW77293.1"/>
    </source>
</evidence>
<feature type="region of interest" description="Disordered" evidence="13">
    <location>
        <begin position="1067"/>
        <end position="1090"/>
    </location>
</feature>
<dbReference type="GO" id="GO:0141221">
    <property type="term" value="F:histone deacetylase activity, hydrolytic mechanism"/>
    <property type="evidence" value="ECO:0007669"/>
    <property type="project" value="UniProtKB-EC"/>
</dbReference>
<dbReference type="GO" id="GO:0040029">
    <property type="term" value="P:epigenetic regulation of gene expression"/>
    <property type="evidence" value="ECO:0007669"/>
    <property type="project" value="TreeGrafter"/>
</dbReference>
<feature type="region of interest" description="Disordered" evidence="13">
    <location>
        <begin position="410"/>
        <end position="431"/>
    </location>
</feature>
<name>A0A1P8KZZ0_HYDEC</name>
<feature type="compositionally biased region" description="Low complexity" evidence="13">
    <location>
        <begin position="1"/>
        <end position="21"/>
    </location>
</feature>
<evidence type="ECO:0000256" key="12">
    <source>
        <dbReference type="SAM" id="Coils"/>
    </source>
</evidence>
<feature type="coiled-coil region" evidence="12">
    <location>
        <begin position="33"/>
        <end position="60"/>
    </location>
</feature>
<evidence type="ECO:0000256" key="3">
    <source>
        <dbReference type="ARBA" id="ARBA00012111"/>
    </source>
</evidence>
<comment type="subcellular location">
    <subcellularLocation>
        <location evidence="1">Nucleus</location>
    </subcellularLocation>
</comment>
<dbReference type="InterPro" id="IPR000286">
    <property type="entry name" value="HDACs"/>
</dbReference>
<dbReference type="EMBL" id="KY273092">
    <property type="protein sequence ID" value="APW77293.1"/>
    <property type="molecule type" value="mRNA"/>
</dbReference>
<keyword evidence="12" id="KW-0175">Coiled coil</keyword>
<reference evidence="15" key="1">
    <citation type="submission" date="2016-11" db="EMBL/GenBank/DDBJ databases">
        <title>An evolutionarily conserved SoxB-Hdac2 crosstalk regulates neurogenesis in a cnidarian.</title>
        <authorList>
            <person name="Flici H."/>
            <person name="Schnitzler C.E."/>
            <person name="Millane R.C."/>
            <person name="Govinden G."/>
            <person name="Houlihan A."/>
            <person name="Baxevanis A.D."/>
            <person name="Frank U."/>
        </authorList>
    </citation>
    <scope>NUCLEOTIDE SEQUENCE</scope>
</reference>
<keyword evidence="4" id="KW-0678">Repressor</keyword>
<dbReference type="InterPro" id="IPR037138">
    <property type="entry name" value="His_deacetylse_dom_sf"/>
</dbReference>
<dbReference type="PRINTS" id="PR01270">
    <property type="entry name" value="HDASUPER"/>
</dbReference>
<feature type="compositionally biased region" description="Basic and acidic residues" evidence="13">
    <location>
        <begin position="615"/>
        <end position="639"/>
    </location>
</feature>
<dbReference type="GO" id="GO:0000118">
    <property type="term" value="C:histone deacetylase complex"/>
    <property type="evidence" value="ECO:0007669"/>
    <property type="project" value="TreeGrafter"/>
</dbReference>
<evidence type="ECO:0000256" key="10">
    <source>
        <dbReference type="ARBA" id="ARBA00023163"/>
    </source>
</evidence>
<accession>A0A1P8KZZ0</accession>
<keyword evidence="7" id="KW-0862">Zinc</keyword>
<keyword evidence="8" id="KW-0156">Chromatin regulator</keyword>
<evidence type="ECO:0000256" key="7">
    <source>
        <dbReference type="ARBA" id="ARBA00022833"/>
    </source>
</evidence>